<name>A0A2P6RT83_ROSCH</name>
<evidence type="ECO:0000313" key="2">
    <source>
        <dbReference type="Proteomes" id="UP000238479"/>
    </source>
</evidence>
<evidence type="ECO:0000313" key="1">
    <source>
        <dbReference type="EMBL" id="PRQ49644.1"/>
    </source>
</evidence>
<dbReference type="AlphaFoldDB" id="A0A2P6RT83"/>
<organism evidence="1 2">
    <name type="scientific">Rosa chinensis</name>
    <name type="common">China rose</name>
    <dbReference type="NCBI Taxonomy" id="74649"/>
    <lineage>
        <taxon>Eukaryota</taxon>
        <taxon>Viridiplantae</taxon>
        <taxon>Streptophyta</taxon>
        <taxon>Embryophyta</taxon>
        <taxon>Tracheophyta</taxon>
        <taxon>Spermatophyta</taxon>
        <taxon>Magnoliopsida</taxon>
        <taxon>eudicotyledons</taxon>
        <taxon>Gunneridae</taxon>
        <taxon>Pentapetalae</taxon>
        <taxon>rosids</taxon>
        <taxon>fabids</taxon>
        <taxon>Rosales</taxon>
        <taxon>Rosaceae</taxon>
        <taxon>Rosoideae</taxon>
        <taxon>Rosoideae incertae sedis</taxon>
        <taxon>Rosa</taxon>
    </lineage>
</organism>
<dbReference type="EMBL" id="PDCK01000040">
    <property type="protein sequence ID" value="PRQ49644.1"/>
    <property type="molecule type" value="Genomic_DNA"/>
</dbReference>
<comment type="caution">
    <text evidence="1">The sequence shown here is derived from an EMBL/GenBank/DDBJ whole genome shotgun (WGS) entry which is preliminary data.</text>
</comment>
<dbReference type="Gramene" id="PRQ49644">
    <property type="protein sequence ID" value="PRQ49644"/>
    <property type="gene ID" value="RchiOBHm_Chr2g0124211"/>
</dbReference>
<proteinExistence type="predicted"/>
<dbReference type="Proteomes" id="UP000238479">
    <property type="component" value="Chromosome 2"/>
</dbReference>
<accession>A0A2P6RT83</accession>
<protein>
    <submittedName>
        <fullName evidence="1">Uncharacterized protein</fullName>
    </submittedName>
</protein>
<gene>
    <name evidence="1" type="ORF">RchiOBHm_Chr2g0124211</name>
</gene>
<reference evidence="1 2" key="1">
    <citation type="journal article" date="2018" name="Nat. Genet.">
        <title>The Rosa genome provides new insights in the design of modern roses.</title>
        <authorList>
            <person name="Bendahmane M."/>
        </authorList>
    </citation>
    <scope>NUCLEOTIDE SEQUENCE [LARGE SCALE GENOMIC DNA]</scope>
    <source>
        <strain evidence="2">cv. Old Blush</strain>
    </source>
</reference>
<keyword evidence="2" id="KW-1185">Reference proteome</keyword>
<sequence>MELELNKEKTVYLCFFEWSQCGAVEYLNQVIRPIKLSQVNSNDDADDDIAGELREAAYKRSKVNLWYSNCSRFGSQILVAGGRRRPPPDIMGPAIARRDIYWFDTAQGKFQVSSPTKTKIKSFSTGKQAVLLGELNRKLYCIENDPFSTTPPSQPFQVLDPENDLKWRSLEAPPFIRGQESEDFTASFFGGEQQNLRLGVAAAWSVLL</sequence>